<dbReference type="HOGENOM" id="CLU_768880_0_0_0"/>
<evidence type="ECO:0000313" key="2">
    <source>
        <dbReference type="Proteomes" id="UP000007575"/>
    </source>
</evidence>
<evidence type="ECO:0000313" key="1">
    <source>
        <dbReference type="EMBL" id="AFD25802.1"/>
    </source>
</evidence>
<dbReference type="STRING" id="745776.DGo_CA1875"/>
<dbReference type="Proteomes" id="UP000007575">
    <property type="component" value="Chromosome"/>
</dbReference>
<dbReference type="AlphaFoldDB" id="H8GX73"/>
<gene>
    <name evidence="1" type="ordered locus">DGo_CA1875</name>
</gene>
<reference evidence="1 2" key="1">
    <citation type="journal article" date="2012" name="PLoS ONE">
        <title>Genome sequence and transcriptome analysis of the radioresistant bacterium Deinococcus gobiensis: insights into the extreme environmental adaptations.</title>
        <authorList>
            <person name="Yuan M."/>
            <person name="Chen M."/>
            <person name="Zhang W."/>
            <person name="Lu W."/>
            <person name="Wang J."/>
            <person name="Yang M."/>
            <person name="Zhao P."/>
            <person name="Tang R."/>
            <person name="Li X."/>
            <person name="Hao Y."/>
            <person name="Zhou Z."/>
            <person name="Zhan Y."/>
            <person name="Yu H."/>
            <person name="Teng C."/>
            <person name="Yan Y."/>
            <person name="Ping S."/>
            <person name="Wang Y."/>
            <person name="Lin M."/>
        </authorList>
    </citation>
    <scope>NUCLEOTIDE SEQUENCE [LARGE SCALE GENOMIC DNA]</scope>
    <source>
        <strain evidence="1 2">I-0</strain>
    </source>
</reference>
<protein>
    <recommendedName>
        <fullName evidence="3">DUF3800 domain-containing protein</fullName>
    </recommendedName>
</protein>
<accession>H8GX73</accession>
<dbReference type="EMBL" id="CP002191">
    <property type="protein sequence ID" value="AFD25802.1"/>
    <property type="molecule type" value="Genomic_DNA"/>
</dbReference>
<dbReference type="KEGG" id="dgo:DGo_CA1875"/>
<keyword evidence="2" id="KW-1185">Reference proteome</keyword>
<evidence type="ECO:0008006" key="3">
    <source>
        <dbReference type="Google" id="ProtNLM"/>
    </source>
</evidence>
<name>H8GX73_DEIGI</name>
<dbReference type="RefSeq" id="WP_014685285.1">
    <property type="nucleotide sequence ID" value="NC_017790.1"/>
</dbReference>
<sequence length="360" mass="41134">MAKKLAPGKKIKSKDSRARLYGLYFDESARPLPNTDRSQYVFTAALLNQNQKLIIEERYLSLRQEMTESCLSLAPHLSEHRSIRGGLLEIHAVDMYQSKGIYREINKISPGFWRQQHEWIDRALKYAFESNVMYFAYPADTESYVSATEEMIQFLISDTSLIKHESVREKIRLLASNPYFICLSLVLSQVDNYLSRSGSKSDVYCHTNEETSGFSSVKSFEILQQRKHLTSLRQPVFRTCSEEQAIQAADVAGYILLQVSYSQKFGTPLKPEFLLWFRKYVAPKLKLDEHSMSHEHTRLLGALVFETILVSARGPEDFRQSVDMMLPLAINYMLNGGKLNTSALLAAMNKPPSEDGDLYG</sequence>
<organism evidence="1 2">
    <name type="scientific">Deinococcus gobiensis (strain DSM 21396 / JCM 16679 / CGMCC 1.7299 / I-0)</name>
    <dbReference type="NCBI Taxonomy" id="745776"/>
    <lineage>
        <taxon>Bacteria</taxon>
        <taxon>Thermotogati</taxon>
        <taxon>Deinococcota</taxon>
        <taxon>Deinococci</taxon>
        <taxon>Deinococcales</taxon>
        <taxon>Deinococcaceae</taxon>
        <taxon>Deinococcus</taxon>
    </lineage>
</organism>
<proteinExistence type="predicted"/>